<sequence>MELCIDHSVKRKNPFEEVSKLRKDMRIENDKSASFGTIEIYALTPDPVDQIANSKVSKASGPTTTCSQCKTLSLTANCSFCVELLCGCCGIRCERCGLKFCSMCIIIKFVQLKHKYTVGNCLLIETFGHF</sequence>
<evidence type="ECO:0000313" key="2">
    <source>
        <dbReference type="Proteomes" id="UP001479436"/>
    </source>
</evidence>
<dbReference type="Proteomes" id="UP001479436">
    <property type="component" value="Unassembled WGS sequence"/>
</dbReference>
<gene>
    <name evidence="1" type="ORF">K7432_011684</name>
</gene>
<dbReference type="EMBL" id="JASJQH010007807">
    <property type="protein sequence ID" value="KAK9701526.1"/>
    <property type="molecule type" value="Genomic_DNA"/>
</dbReference>
<evidence type="ECO:0000313" key="1">
    <source>
        <dbReference type="EMBL" id="KAK9701526.1"/>
    </source>
</evidence>
<reference evidence="1 2" key="1">
    <citation type="submission" date="2023-04" db="EMBL/GenBank/DDBJ databases">
        <title>Genome of Basidiobolus ranarum AG-B5.</title>
        <authorList>
            <person name="Stajich J.E."/>
            <person name="Carter-House D."/>
            <person name="Gryganskyi A."/>
        </authorList>
    </citation>
    <scope>NUCLEOTIDE SEQUENCE [LARGE SCALE GENOMIC DNA]</scope>
    <source>
        <strain evidence="1 2">AG-B5</strain>
    </source>
</reference>
<accession>A0ABR2VTL7</accession>
<keyword evidence="2" id="KW-1185">Reference proteome</keyword>
<proteinExistence type="predicted"/>
<name>A0ABR2VTL7_9FUNG</name>
<comment type="caution">
    <text evidence="1">The sequence shown here is derived from an EMBL/GenBank/DDBJ whole genome shotgun (WGS) entry which is preliminary data.</text>
</comment>
<protein>
    <submittedName>
        <fullName evidence="1">Uncharacterized protein</fullName>
    </submittedName>
</protein>
<organism evidence="1 2">
    <name type="scientific">Basidiobolus ranarum</name>
    <dbReference type="NCBI Taxonomy" id="34480"/>
    <lineage>
        <taxon>Eukaryota</taxon>
        <taxon>Fungi</taxon>
        <taxon>Fungi incertae sedis</taxon>
        <taxon>Zoopagomycota</taxon>
        <taxon>Entomophthoromycotina</taxon>
        <taxon>Basidiobolomycetes</taxon>
        <taxon>Basidiobolales</taxon>
        <taxon>Basidiobolaceae</taxon>
        <taxon>Basidiobolus</taxon>
    </lineage>
</organism>